<dbReference type="Pfam" id="PF13831">
    <property type="entry name" value="PHD_2"/>
    <property type="match status" value="1"/>
</dbReference>
<evidence type="ECO:0000256" key="4">
    <source>
        <dbReference type="ARBA" id="ARBA00023242"/>
    </source>
</evidence>
<dbReference type="PROSITE" id="PS01359">
    <property type="entry name" value="ZF_PHD_1"/>
    <property type="match status" value="1"/>
</dbReference>
<feature type="region of interest" description="Disordered" evidence="6">
    <location>
        <begin position="166"/>
        <end position="212"/>
    </location>
</feature>
<evidence type="ECO:0000256" key="3">
    <source>
        <dbReference type="ARBA" id="ARBA00022833"/>
    </source>
</evidence>
<feature type="compositionally biased region" description="Low complexity" evidence="6">
    <location>
        <begin position="1410"/>
        <end position="1419"/>
    </location>
</feature>
<dbReference type="InterPro" id="IPR001025">
    <property type="entry name" value="BAH_dom"/>
</dbReference>
<keyword evidence="2 5" id="KW-0863">Zinc-finger</keyword>
<sequence length="1760" mass="188595">MTATATNRSAVPYDKDHIFLQNGVKIQVNDHVYLAPEANNEAFYVGRVMQFTRASPETPGTSAEATSSPMVRRTSRRKSAVPAPTATTSPENLFATIAWYQRPNDGTDGRSRGQNPRLVVATMHSDMNPVSTIRGKCVVTHTWHIPAVLQYYQKIWQRRATFKTQPTEAAVSSGTSTTRSPAAAPVPTRRRSTRPGKTHGPNSPSPLGNGGAAAAIAARGGDLGTLTAEEALTLYTSLPDHFYFHQLYDRFVGRNLDVLPVEKVRNVPDHIAQALRERYSYILVEPSKTAEYTDAHRSCRVCQKWCAPSESMRCEMCRHYYHMGCLDPPLAVKPGKGYAWQCVSCLKQLALARQPPTEDGGRLRTRNTPQPKPSSSGAGAAVTTGDPPVEHSAASTTSTPVTSHLPDPLSPGPHPVADDGFGVAVDCLPPGPPVKAAGQWPFRYLGIHANLQDVIDYDDRIYPRAASRLGPRYQAVVPPLTGDGEISLPRPSPSDIASHADPDETASATGSVAADEAAPPTSRRSRRTTRKSSAQPTDEGGSESTRQAGASLVHRDLIDLDAHLFFAQPADLPDDELDSYVADCRASAPPSLQASLEVVDRALACLHAHLYQVGSALIAFRAQYKSLEDFGVAVWTDAEQSAFEAQVAKTGADMPPLHDAVGRDHKTRPQLVRHFYIWKGSKVGRTLYDRYIADHFKPSLKGMFWGQGEKGPVGTRLPAATPTAADSEATPADESDLDNQPLTPAHLLSHHSKWTGICDPEATVANLRDEGWIVASATHQRTHHPTCINCGSAQAERWKRVPAAAPPALRVYHNHARLPLTGGMADPDVLAPLTAEVTATLAESLAAHAPAISPAGPTGSRSNPGLELTPTLVSSHPSPLSSHPTVSNGLPLAAAMMSASGGGGFAVLPAPRRQRHQADRYLCDVCGYYWLKYCALPGVGEYERFLVTTTLFSPLAGAHLPALLKQFGLDFDHLDGQLLDPLAMAPLTLFTSLYLIPPALREVRNLTVESTGRSAITRTGSRGPVTPTTPSGTTGFTLNAPPHPRRRDGAHDSPLAGKTRGKRAPGEATVATPAKRTRRSRAKLGRDGDHEDEENSDERADVEGTKRAKPASKVVYQPTPCIVCLRPDLQDPDLVMCVDCGVSVHRACYGVPPSASSLASALENPGSATKPAAWVCDPCTNVRQPYIATDYMCVLCCRPGHSPLLGLPRPFEALKRTVDNNWVHIWCALVGGPLHFGDRRTLAPVEGIGALPYTRWTHRCDLCPAPPPQTPSASSPPTPALSRSGSRHLPNDLAHGANSTPTKPASPRTDLNLRPKRSPAVTRTPTVEPPTPVARTIASLDECSVCVPCRVPSCPRFYHVSCAVRACLANPSAGSGEGIASTTCKIGLEAATTMRLPRLRPQPPAPAESPAPTTSKTPKITGKRGRGSEAATPTPGETAPPVVSWPGHWTPTGPSKVEIADLSAFFAAGSHLNPVLYCPLHRDRAKNFIALSATDRKQQPVLPAYIQQARVSPGAGQGALLKSRSLVAELVRYPPYNAIDRTEFAPLTTDVVDTAGQTPNEPTLVPPSLALAMIAQHVDLQPPPATPKLARALGQEEYVWPAHAIPGLPTPPEDPAECECSHCYTHASPLWWRPADADQFVDIVARYRALQAKVGQSGEPAPPSTTPDGETTTTTAGEQDKIDRALSLALDDNVDLPADPLAMLVDVFTQVRSDTPSDPKSLEKPATGANDTMPVDGTTLRHICHQCFMAKLALPLASSS</sequence>
<dbReference type="GO" id="GO:0036205">
    <property type="term" value="P:histone catabolic process"/>
    <property type="evidence" value="ECO:0007669"/>
    <property type="project" value="TreeGrafter"/>
</dbReference>
<dbReference type="GO" id="GO:0003682">
    <property type="term" value="F:chromatin binding"/>
    <property type="evidence" value="ECO:0007669"/>
    <property type="project" value="InterPro"/>
</dbReference>
<dbReference type="InterPro" id="IPR019787">
    <property type="entry name" value="Znf_PHD-finger"/>
</dbReference>
<evidence type="ECO:0000313" key="10">
    <source>
        <dbReference type="EMBL" id="KAJ1912878.1"/>
    </source>
</evidence>
<feature type="compositionally biased region" description="Polar residues" evidence="6">
    <location>
        <begin position="166"/>
        <end position="180"/>
    </location>
</feature>
<feature type="compositionally biased region" description="Pro residues" evidence="6">
    <location>
        <begin position="1400"/>
        <end position="1409"/>
    </location>
</feature>
<dbReference type="InterPro" id="IPR000949">
    <property type="entry name" value="ELM2_dom"/>
</dbReference>
<feature type="compositionally biased region" description="Low complexity" evidence="6">
    <location>
        <begin position="868"/>
        <end position="885"/>
    </location>
</feature>
<feature type="region of interest" description="Disordered" evidence="6">
    <location>
        <begin position="1266"/>
        <end position="1332"/>
    </location>
</feature>
<feature type="compositionally biased region" description="Basic and acidic residues" evidence="6">
    <location>
        <begin position="1097"/>
        <end position="1106"/>
    </location>
</feature>
<feature type="region of interest" description="Disordered" evidence="6">
    <location>
        <begin position="354"/>
        <end position="417"/>
    </location>
</feature>
<dbReference type="PROSITE" id="PS50016">
    <property type="entry name" value="ZF_PHD_2"/>
    <property type="match status" value="2"/>
</dbReference>
<dbReference type="Pfam" id="PF00628">
    <property type="entry name" value="PHD"/>
    <property type="match status" value="1"/>
</dbReference>
<dbReference type="InterPro" id="IPR013083">
    <property type="entry name" value="Znf_RING/FYVE/PHD"/>
</dbReference>
<dbReference type="InterPro" id="IPR019786">
    <property type="entry name" value="Zinc_finger_PHD-type_CS"/>
</dbReference>
<dbReference type="CDD" id="cd15497">
    <property type="entry name" value="PHD1_Snt2p_like"/>
    <property type="match status" value="1"/>
</dbReference>
<evidence type="ECO:0000256" key="1">
    <source>
        <dbReference type="ARBA" id="ARBA00022723"/>
    </source>
</evidence>
<feature type="compositionally biased region" description="Polar residues" evidence="6">
    <location>
        <begin position="366"/>
        <end position="377"/>
    </location>
</feature>
<name>A0A9W7ZTP2_9FUNG</name>
<evidence type="ECO:0000259" key="8">
    <source>
        <dbReference type="PROSITE" id="PS51038"/>
    </source>
</evidence>
<dbReference type="PANTHER" id="PTHR47672">
    <property type="entry name" value="E3 UBIQUITIN-PROTEIN LIGASE SNT2"/>
    <property type="match status" value="1"/>
</dbReference>
<keyword evidence="3" id="KW-0862">Zinc</keyword>
<feature type="region of interest" description="Disordered" evidence="6">
    <location>
        <begin position="851"/>
        <end position="885"/>
    </location>
</feature>
<organism evidence="10 11">
    <name type="scientific">Tieghemiomyces parasiticus</name>
    <dbReference type="NCBI Taxonomy" id="78921"/>
    <lineage>
        <taxon>Eukaryota</taxon>
        <taxon>Fungi</taxon>
        <taxon>Fungi incertae sedis</taxon>
        <taxon>Zoopagomycota</taxon>
        <taxon>Kickxellomycotina</taxon>
        <taxon>Dimargaritomycetes</taxon>
        <taxon>Dimargaritales</taxon>
        <taxon>Dimargaritaceae</taxon>
        <taxon>Tieghemiomyces</taxon>
    </lineage>
</organism>
<dbReference type="PROSITE" id="PS51038">
    <property type="entry name" value="BAH"/>
    <property type="match status" value="1"/>
</dbReference>
<feature type="domain" description="PHD-type" evidence="7">
    <location>
        <begin position="1118"/>
        <end position="1182"/>
    </location>
</feature>
<feature type="compositionally biased region" description="Low complexity" evidence="6">
    <location>
        <begin position="1017"/>
        <end position="1037"/>
    </location>
</feature>
<dbReference type="OrthoDB" id="336088at2759"/>
<reference evidence="10" key="1">
    <citation type="submission" date="2022-07" db="EMBL/GenBank/DDBJ databases">
        <title>Phylogenomic reconstructions and comparative analyses of Kickxellomycotina fungi.</title>
        <authorList>
            <person name="Reynolds N.K."/>
            <person name="Stajich J.E."/>
            <person name="Barry K."/>
            <person name="Grigoriev I.V."/>
            <person name="Crous P."/>
            <person name="Smith M.E."/>
        </authorList>
    </citation>
    <scope>NUCLEOTIDE SEQUENCE</scope>
    <source>
        <strain evidence="10">RSA 861</strain>
    </source>
</reference>
<feature type="region of interest" description="Disordered" evidence="6">
    <location>
        <begin position="711"/>
        <end position="738"/>
    </location>
</feature>
<feature type="domain" description="PHD-type" evidence="7">
    <location>
        <begin position="296"/>
        <end position="348"/>
    </location>
</feature>
<feature type="compositionally biased region" description="Low complexity" evidence="6">
    <location>
        <begin position="392"/>
        <end position="403"/>
    </location>
</feature>
<evidence type="ECO:0000313" key="11">
    <source>
        <dbReference type="Proteomes" id="UP001150569"/>
    </source>
</evidence>
<feature type="compositionally biased region" description="Pro residues" evidence="6">
    <location>
        <begin position="1266"/>
        <end position="1279"/>
    </location>
</feature>
<evidence type="ECO:0000259" key="9">
    <source>
        <dbReference type="PROSITE" id="PS51156"/>
    </source>
</evidence>
<proteinExistence type="predicted"/>
<feature type="compositionally biased region" description="Basic residues" evidence="6">
    <location>
        <begin position="188"/>
        <end position="197"/>
    </location>
</feature>
<dbReference type="InterPro" id="IPR043151">
    <property type="entry name" value="BAH_sf"/>
</dbReference>
<keyword evidence="1" id="KW-0479">Metal-binding</keyword>
<feature type="region of interest" description="Disordered" evidence="6">
    <location>
        <begin position="475"/>
        <end position="547"/>
    </location>
</feature>
<feature type="region of interest" description="Disordered" evidence="6">
    <location>
        <begin position="1014"/>
        <end position="1111"/>
    </location>
</feature>
<accession>A0A9W7ZTP2</accession>
<feature type="region of interest" description="Disordered" evidence="6">
    <location>
        <begin position="1395"/>
        <end position="1450"/>
    </location>
</feature>
<dbReference type="SMART" id="SM01189">
    <property type="entry name" value="ELM2"/>
    <property type="match status" value="1"/>
</dbReference>
<feature type="domain" description="BAH" evidence="8">
    <location>
        <begin position="24"/>
        <end position="173"/>
    </location>
</feature>
<keyword evidence="4" id="KW-0539">Nucleus</keyword>
<dbReference type="SUPFAM" id="SSF57903">
    <property type="entry name" value="FYVE/PHD zinc finger"/>
    <property type="match status" value="2"/>
</dbReference>
<evidence type="ECO:0000256" key="5">
    <source>
        <dbReference type="PROSITE-ProRule" id="PRU00146"/>
    </source>
</evidence>
<feature type="region of interest" description="Disordered" evidence="6">
    <location>
        <begin position="1653"/>
        <end position="1680"/>
    </location>
</feature>
<feature type="domain" description="ELM2" evidence="9">
    <location>
        <begin position="465"/>
        <end position="624"/>
    </location>
</feature>
<dbReference type="EMBL" id="JANBPT010000793">
    <property type="protein sequence ID" value="KAJ1912878.1"/>
    <property type="molecule type" value="Genomic_DNA"/>
</dbReference>
<dbReference type="Pfam" id="PF01426">
    <property type="entry name" value="BAH"/>
    <property type="match status" value="1"/>
</dbReference>
<gene>
    <name evidence="10" type="primary">SNT2_1</name>
    <name evidence="10" type="ORF">IWQ60_009461</name>
</gene>
<comment type="caution">
    <text evidence="10">The sequence shown here is derived from an EMBL/GenBank/DDBJ whole genome shotgun (WGS) entry which is preliminary data.</text>
</comment>
<dbReference type="SMART" id="SM00439">
    <property type="entry name" value="BAH"/>
    <property type="match status" value="1"/>
</dbReference>
<protein>
    <submittedName>
        <fullName evidence="10">PHD type zinc finger protein with BAH domain-containing protein</fullName>
    </submittedName>
</protein>
<feature type="region of interest" description="Disordered" evidence="6">
    <location>
        <begin position="54"/>
        <end position="87"/>
    </location>
</feature>
<dbReference type="PROSITE" id="PS51156">
    <property type="entry name" value="ELM2"/>
    <property type="match status" value="1"/>
</dbReference>
<dbReference type="InterPro" id="IPR001965">
    <property type="entry name" value="Znf_PHD"/>
</dbReference>
<dbReference type="GO" id="GO:0048189">
    <property type="term" value="C:Lid2 complex"/>
    <property type="evidence" value="ECO:0007669"/>
    <property type="project" value="TreeGrafter"/>
</dbReference>
<feature type="compositionally biased region" description="Low complexity" evidence="6">
    <location>
        <begin position="1429"/>
        <end position="1441"/>
    </location>
</feature>
<dbReference type="Proteomes" id="UP001150569">
    <property type="component" value="Unassembled WGS sequence"/>
</dbReference>
<dbReference type="InterPro" id="IPR029617">
    <property type="entry name" value="Snt2"/>
</dbReference>
<evidence type="ECO:0000256" key="6">
    <source>
        <dbReference type="SAM" id="MobiDB-lite"/>
    </source>
</evidence>
<feature type="region of interest" description="Disordered" evidence="6">
    <location>
        <begin position="1712"/>
        <end position="1734"/>
    </location>
</feature>
<dbReference type="SMART" id="SM00249">
    <property type="entry name" value="PHD"/>
    <property type="match status" value="2"/>
</dbReference>
<keyword evidence="11" id="KW-1185">Reference proteome</keyword>
<dbReference type="GO" id="GO:0008270">
    <property type="term" value="F:zinc ion binding"/>
    <property type="evidence" value="ECO:0007669"/>
    <property type="project" value="UniProtKB-KW"/>
</dbReference>
<feature type="compositionally biased region" description="Low complexity" evidence="6">
    <location>
        <begin position="1666"/>
        <end position="1675"/>
    </location>
</feature>
<dbReference type="InterPro" id="IPR011011">
    <property type="entry name" value="Znf_FYVE_PHD"/>
</dbReference>
<dbReference type="GO" id="GO:0004842">
    <property type="term" value="F:ubiquitin-protein transferase activity"/>
    <property type="evidence" value="ECO:0007669"/>
    <property type="project" value="TreeGrafter"/>
</dbReference>
<dbReference type="PANTHER" id="PTHR47672:SF1">
    <property type="entry name" value="E3 UBIQUITIN-PROTEIN LIGASE SNT2"/>
    <property type="match status" value="1"/>
</dbReference>
<feature type="compositionally biased region" description="Low complexity" evidence="6">
    <location>
        <begin position="200"/>
        <end position="212"/>
    </location>
</feature>
<evidence type="ECO:0000259" key="7">
    <source>
        <dbReference type="PROSITE" id="PS50016"/>
    </source>
</evidence>
<evidence type="ECO:0000256" key="2">
    <source>
        <dbReference type="ARBA" id="ARBA00022771"/>
    </source>
</evidence>
<dbReference type="Gene3D" id="3.30.40.10">
    <property type="entry name" value="Zinc/RING finger domain, C3HC4 (zinc finger)"/>
    <property type="match status" value="2"/>
</dbReference>
<feature type="compositionally biased region" description="Polar residues" evidence="6">
    <location>
        <begin position="54"/>
        <end position="69"/>
    </location>
</feature>
<dbReference type="Gene3D" id="2.30.30.490">
    <property type="match status" value="1"/>
</dbReference>